<reference evidence="3" key="2">
    <citation type="submission" date="2024-01" db="EMBL/GenBank/DDBJ databases">
        <title>Roseobacter fucihabitans sp. nov., isolated from the brown alga Fucus spiralis.</title>
        <authorList>
            <person name="Hahnke S."/>
            <person name="Berger M."/>
            <person name="Schlingloff A."/>
            <person name="Athale I."/>
            <person name="Neumann-Schaal M."/>
            <person name="Adenaya A."/>
            <person name="Poehlein A."/>
            <person name="Daniel R."/>
            <person name="Pertersen J."/>
            <person name="Brinkhoff T."/>
        </authorList>
    </citation>
    <scope>NUCLEOTIDE SEQUENCE [LARGE SCALE GENOMIC DNA]</scope>
    <source>
        <strain evidence="3">B14</strain>
    </source>
</reference>
<keyword evidence="3" id="KW-1185">Reference proteome</keyword>
<dbReference type="Gene3D" id="3.30.70.2970">
    <property type="entry name" value="Protein of unknown function (DUF541), domain 2"/>
    <property type="match status" value="1"/>
</dbReference>
<dbReference type="RefSeq" id="WP_187429823.1">
    <property type="nucleotide sequence ID" value="NZ_CP143423.1"/>
</dbReference>
<dbReference type="InterPro" id="IPR052022">
    <property type="entry name" value="26kDa_periplasmic_antigen"/>
</dbReference>
<keyword evidence="1" id="KW-0732">Signal</keyword>
<protein>
    <submittedName>
        <fullName evidence="2">26 kDa periplasmic immunogenic protein</fullName>
    </submittedName>
</protein>
<feature type="chain" id="PRO_5046567373" evidence="1">
    <location>
        <begin position="21"/>
        <end position="231"/>
    </location>
</feature>
<sequence>MRHVLKLLVALFFVAGAAHAQGAQERVITTTGQGSVATPPDMASISLGVTHQDEEAARAMMATSEGVTAILSRLSEAGIASRDMQTENIALRPLWSNRGSNADSPAQITGFVASNTLTVRVNDLAALGGILDLVVQDGANTFNGLSFGLQDPKPLADAARAQAVSDAIDRAGQLAAAAGVTLGPVQSISEQGGMARPQMMEMASARQMDMPIAAGELTVQAQVNMVFSIAN</sequence>
<dbReference type="Gene3D" id="3.30.110.170">
    <property type="entry name" value="Protein of unknown function (DUF541), domain 1"/>
    <property type="match status" value="1"/>
</dbReference>
<organism evidence="2 3">
    <name type="scientific">Roseobacter fucihabitans</name>
    <dbReference type="NCBI Taxonomy" id="1537242"/>
    <lineage>
        <taxon>Bacteria</taxon>
        <taxon>Pseudomonadati</taxon>
        <taxon>Pseudomonadota</taxon>
        <taxon>Alphaproteobacteria</taxon>
        <taxon>Rhodobacterales</taxon>
        <taxon>Roseobacteraceae</taxon>
        <taxon>Roseobacter</taxon>
    </lineage>
</organism>
<dbReference type="InterPro" id="IPR007497">
    <property type="entry name" value="SIMPL/DUF541"/>
</dbReference>
<reference evidence="2 3" key="1">
    <citation type="submission" date="2015-07" db="EMBL/GenBank/DDBJ databases">
        <authorList>
            <person name="Voget S."/>
            <person name="Dogs M."/>
            <person name="Brinkhoff T.H."/>
            <person name="Daniel R."/>
        </authorList>
    </citation>
    <scope>NUCLEOTIDE SEQUENCE [LARGE SCALE GENOMIC DNA]</scope>
    <source>
        <strain evidence="2 3">B14</strain>
    </source>
</reference>
<evidence type="ECO:0000313" key="2">
    <source>
        <dbReference type="EMBL" id="WVX48432.1"/>
    </source>
</evidence>
<evidence type="ECO:0000256" key="1">
    <source>
        <dbReference type="SAM" id="SignalP"/>
    </source>
</evidence>
<dbReference type="Pfam" id="PF04402">
    <property type="entry name" value="SIMPL"/>
    <property type="match status" value="1"/>
</dbReference>
<dbReference type="EMBL" id="CP143423">
    <property type="protein sequence ID" value="WVX48432.1"/>
    <property type="molecule type" value="Genomic_DNA"/>
</dbReference>
<evidence type="ECO:0000313" key="3">
    <source>
        <dbReference type="Proteomes" id="UP001318682"/>
    </source>
</evidence>
<gene>
    <name evidence="2" type="ORF">ROLI_015120</name>
</gene>
<proteinExistence type="predicted"/>
<dbReference type="PANTHER" id="PTHR34387:SF1">
    <property type="entry name" value="PERIPLASMIC IMMUNOGENIC PROTEIN"/>
    <property type="match status" value="1"/>
</dbReference>
<dbReference type="PANTHER" id="PTHR34387">
    <property type="entry name" value="SLR1258 PROTEIN"/>
    <property type="match status" value="1"/>
</dbReference>
<name>A0ABZ2BT97_9RHOB</name>
<dbReference type="Proteomes" id="UP001318682">
    <property type="component" value="Chromosome"/>
</dbReference>
<feature type="signal peptide" evidence="1">
    <location>
        <begin position="1"/>
        <end position="20"/>
    </location>
</feature>
<accession>A0ABZ2BT97</accession>